<dbReference type="AlphaFoldDB" id="A0A815EQR1"/>
<sequence length="488" mass="53495">MNYLTGFTSSPVYEFPYLGTQVPTNTYNDIDAILASVTSGANNVVPYQHPAFTLQCVPQTYPTIGSNATVYHVSDDIPIEAILKQFGIDVGTLQSSNSLNNYYRSTSQPIDLTVNSSPYRRRRRLVCQEISDSEDDSFRKRPPQPRTRHLSGPNHPQQPSPAIHDVLGRVWDKVRAGSEHLPTSMSAPNLNWQSQQNRPPSPLPPPPPPPPASGINNVWQAMRNAPSPTPDMNRNAITNVWNRASNAADQNASRTWNAFNKMRQPTGGIVHSPPPMANRAAVHDFLAMRNLPPGINQPSPPPPPPPPQNREALNNFLAARHIPYGVNEPPRTREAVNDFLAARSVPSAYGQPQPSWGPPPNREAMNNFLAARNVPLGINQPPPPPPLHNQEAIGNFFAARHVPPLSNPPNPAVVNAWNRADYAAHRSPPINNAWNQMSQGAPFHSQPSYPHPPFSSAIPPPQYVPAPSSFGALLSQAHRQHLPYAGAV</sequence>
<name>A0A815EQR1_ADIRI</name>
<feature type="compositionally biased region" description="Basic residues" evidence="1">
    <location>
        <begin position="140"/>
        <end position="149"/>
    </location>
</feature>
<dbReference type="PANTHER" id="PTHR45691">
    <property type="entry name" value="PROTEIN DIAPHANOUS"/>
    <property type="match status" value="1"/>
</dbReference>
<evidence type="ECO:0000313" key="2">
    <source>
        <dbReference type="EMBL" id="CAF1318050.1"/>
    </source>
</evidence>
<reference evidence="2" key="1">
    <citation type="submission" date="2021-02" db="EMBL/GenBank/DDBJ databases">
        <authorList>
            <person name="Nowell W R."/>
        </authorList>
    </citation>
    <scope>NUCLEOTIDE SEQUENCE</scope>
</reference>
<keyword evidence="3" id="KW-1185">Reference proteome</keyword>
<dbReference type="InterPro" id="IPR051412">
    <property type="entry name" value="Formin_Homology_Diaphanous_sf"/>
</dbReference>
<dbReference type="EMBL" id="CAJNOR010002611">
    <property type="protein sequence ID" value="CAF1318050.1"/>
    <property type="molecule type" value="Genomic_DNA"/>
</dbReference>
<dbReference type="GO" id="GO:0005884">
    <property type="term" value="C:actin filament"/>
    <property type="evidence" value="ECO:0007669"/>
    <property type="project" value="TreeGrafter"/>
</dbReference>
<comment type="caution">
    <text evidence="2">The sequence shown here is derived from an EMBL/GenBank/DDBJ whole genome shotgun (WGS) entry which is preliminary data.</text>
</comment>
<feature type="region of interest" description="Disordered" evidence="1">
    <location>
        <begin position="180"/>
        <end position="233"/>
    </location>
</feature>
<accession>A0A815EQR1</accession>
<feature type="region of interest" description="Disordered" evidence="1">
    <location>
        <begin position="128"/>
        <end position="162"/>
    </location>
</feature>
<feature type="compositionally biased region" description="Polar residues" evidence="1">
    <location>
        <begin position="181"/>
        <end position="198"/>
    </location>
</feature>
<feature type="compositionally biased region" description="Pro residues" evidence="1">
    <location>
        <begin position="199"/>
        <end position="212"/>
    </location>
</feature>
<dbReference type="PANTHER" id="PTHR45691:SF6">
    <property type="entry name" value="PROTEIN DIAPHANOUS"/>
    <property type="match status" value="1"/>
</dbReference>
<dbReference type="Proteomes" id="UP000663828">
    <property type="component" value="Unassembled WGS sequence"/>
</dbReference>
<dbReference type="GO" id="GO:0030041">
    <property type="term" value="P:actin filament polymerization"/>
    <property type="evidence" value="ECO:0007669"/>
    <property type="project" value="TreeGrafter"/>
</dbReference>
<proteinExistence type="predicted"/>
<gene>
    <name evidence="2" type="ORF">XAT740_LOCUS29754</name>
</gene>
<feature type="compositionally biased region" description="Pro residues" evidence="1">
    <location>
        <begin position="298"/>
        <end position="308"/>
    </location>
</feature>
<evidence type="ECO:0000256" key="1">
    <source>
        <dbReference type="SAM" id="MobiDB-lite"/>
    </source>
</evidence>
<organism evidence="2 3">
    <name type="scientific">Adineta ricciae</name>
    <name type="common">Rotifer</name>
    <dbReference type="NCBI Taxonomy" id="249248"/>
    <lineage>
        <taxon>Eukaryota</taxon>
        <taxon>Metazoa</taxon>
        <taxon>Spiralia</taxon>
        <taxon>Gnathifera</taxon>
        <taxon>Rotifera</taxon>
        <taxon>Eurotatoria</taxon>
        <taxon>Bdelloidea</taxon>
        <taxon>Adinetida</taxon>
        <taxon>Adinetidae</taxon>
        <taxon>Adineta</taxon>
    </lineage>
</organism>
<feature type="region of interest" description="Disordered" evidence="1">
    <location>
        <begin position="291"/>
        <end position="310"/>
    </location>
</feature>
<protein>
    <submittedName>
        <fullName evidence="2">Uncharacterized protein</fullName>
    </submittedName>
</protein>
<evidence type="ECO:0000313" key="3">
    <source>
        <dbReference type="Proteomes" id="UP000663828"/>
    </source>
</evidence>